<dbReference type="RefSeq" id="WP_311582580.1">
    <property type="nucleotide sequence ID" value="NZ_JAVRIF010000007.1"/>
</dbReference>
<evidence type="ECO:0000256" key="11">
    <source>
        <dbReference type="SAM" id="MobiDB-lite"/>
    </source>
</evidence>
<evidence type="ECO:0000256" key="5">
    <source>
        <dbReference type="ARBA" id="ARBA00022519"/>
    </source>
</evidence>
<evidence type="ECO:0000256" key="4">
    <source>
        <dbReference type="ARBA" id="ARBA00022481"/>
    </source>
</evidence>
<dbReference type="PANTHER" id="PTHR30093:SF41">
    <property type="entry name" value="TYPE II SECRETION SYSTEM PROTEIN H"/>
    <property type="match status" value="1"/>
</dbReference>
<evidence type="ECO:0000256" key="3">
    <source>
        <dbReference type="ARBA" id="ARBA00022475"/>
    </source>
</evidence>
<name>A0ABU3A3C9_9GAMM</name>
<evidence type="ECO:0000256" key="1">
    <source>
        <dbReference type="ARBA" id="ARBA00004377"/>
    </source>
</evidence>
<evidence type="ECO:0000256" key="10">
    <source>
        <dbReference type="ARBA" id="ARBA00030775"/>
    </source>
</evidence>
<evidence type="ECO:0000256" key="6">
    <source>
        <dbReference type="ARBA" id="ARBA00022692"/>
    </source>
</evidence>
<evidence type="ECO:0000256" key="7">
    <source>
        <dbReference type="ARBA" id="ARBA00022989"/>
    </source>
</evidence>
<dbReference type="InterPro" id="IPR022346">
    <property type="entry name" value="T2SS_GspH"/>
</dbReference>
<keyword evidence="15" id="KW-1185">Reference proteome</keyword>
<dbReference type="PROSITE" id="PS00409">
    <property type="entry name" value="PROKAR_NTER_METHYL"/>
    <property type="match status" value="1"/>
</dbReference>
<dbReference type="Pfam" id="PF07963">
    <property type="entry name" value="N_methyl"/>
    <property type="match status" value="1"/>
</dbReference>
<evidence type="ECO:0000256" key="8">
    <source>
        <dbReference type="ARBA" id="ARBA00023136"/>
    </source>
</evidence>
<dbReference type="EMBL" id="JAVRIF010000007">
    <property type="protein sequence ID" value="MDT0604454.1"/>
    <property type="molecule type" value="Genomic_DNA"/>
</dbReference>
<dbReference type="NCBIfam" id="TIGR02532">
    <property type="entry name" value="IV_pilin_GFxxxE"/>
    <property type="match status" value="1"/>
</dbReference>
<dbReference type="SUPFAM" id="SSF54523">
    <property type="entry name" value="Pili subunits"/>
    <property type="match status" value="1"/>
</dbReference>
<dbReference type="PANTHER" id="PTHR30093">
    <property type="entry name" value="GENERAL SECRETION PATHWAY PROTEIN G"/>
    <property type="match status" value="1"/>
</dbReference>
<feature type="region of interest" description="Disordered" evidence="11">
    <location>
        <begin position="172"/>
        <end position="193"/>
    </location>
</feature>
<dbReference type="InterPro" id="IPR045584">
    <property type="entry name" value="Pilin-like"/>
</dbReference>
<evidence type="ECO:0000313" key="14">
    <source>
        <dbReference type="EMBL" id="MDT0604454.1"/>
    </source>
</evidence>
<comment type="caution">
    <text evidence="14">The sequence shown here is derived from an EMBL/GenBank/DDBJ whole genome shotgun (WGS) entry which is preliminary data.</text>
</comment>
<dbReference type="Proteomes" id="UP001266357">
    <property type="component" value="Unassembled WGS sequence"/>
</dbReference>
<keyword evidence="4" id="KW-0488">Methylation</keyword>
<evidence type="ECO:0000259" key="13">
    <source>
        <dbReference type="Pfam" id="PF12019"/>
    </source>
</evidence>
<comment type="subcellular location">
    <subcellularLocation>
        <location evidence="1">Cell inner membrane</location>
        <topology evidence="1">Single-pass membrane protein</topology>
    </subcellularLocation>
</comment>
<reference evidence="14 15" key="1">
    <citation type="submission" date="2023-09" db="EMBL/GenBank/DDBJ databases">
        <authorList>
            <person name="Rey-Velasco X."/>
        </authorList>
    </citation>
    <scope>NUCLEOTIDE SEQUENCE [LARGE SCALE GENOMIC DNA]</scope>
    <source>
        <strain evidence="14 15">W431</strain>
    </source>
</reference>
<evidence type="ECO:0000313" key="15">
    <source>
        <dbReference type="Proteomes" id="UP001266357"/>
    </source>
</evidence>
<keyword evidence="5" id="KW-0997">Cell inner membrane</keyword>
<comment type="similarity">
    <text evidence="9">Belongs to the GSP H family.</text>
</comment>
<protein>
    <recommendedName>
        <fullName evidence="2">Type II secretion system protein H</fullName>
    </recommendedName>
    <alternativeName>
        <fullName evidence="10">General secretion pathway protein H</fullName>
    </alternativeName>
</protein>
<dbReference type="Gene3D" id="3.55.40.10">
    <property type="entry name" value="minor pseudopilin epsh domain"/>
    <property type="match status" value="1"/>
</dbReference>
<keyword evidence="8 12" id="KW-0472">Membrane</keyword>
<evidence type="ECO:0000256" key="9">
    <source>
        <dbReference type="ARBA" id="ARBA00025772"/>
    </source>
</evidence>
<gene>
    <name evidence="14" type="ORF">RM573_12670</name>
</gene>
<organism evidence="14 15">
    <name type="scientific">Thalassotalea castellviae</name>
    <dbReference type="NCBI Taxonomy" id="3075612"/>
    <lineage>
        <taxon>Bacteria</taxon>
        <taxon>Pseudomonadati</taxon>
        <taxon>Pseudomonadota</taxon>
        <taxon>Gammaproteobacteria</taxon>
        <taxon>Alteromonadales</taxon>
        <taxon>Colwelliaceae</taxon>
        <taxon>Thalassotalea</taxon>
    </lineage>
</organism>
<keyword evidence="3" id="KW-1003">Cell membrane</keyword>
<sequence>MKSRKKIIKLVLVHQGFTLIELLVSVSIIGVLMMIAIPNLNSYLVESRVDNEISELHRLILTARNTAINSGKNVTLCPLSTSNVCGTDWKKELTVFNNTADNTKFDSTNEQVIKVKAAIKTNDSLTLNQTSLVYSPTGRLISGNNSVFIYCPKDYPELARGINISLSGRVYASQDTDNDDKDEDRSGNELTCS</sequence>
<dbReference type="InterPro" id="IPR012902">
    <property type="entry name" value="N_methyl_site"/>
</dbReference>
<proteinExistence type="inferred from homology"/>
<dbReference type="Pfam" id="PF12019">
    <property type="entry name" value="GspH"/>
    <property type="match status" value="1"/>
</dbReference>
<feature type="domain" description="General secretion pathway GspH" evidence="13">
    <location>
        <begin position="54"/>
        <end position="168"/>
    </location>
</feature>
<evidence type="ECO:0000256" key="12">
    <source>
        <dbReference type="SAM" id="Phobius"/>
    </source>
</evidence>
<accession>A0ABU3A3C9</accession>
<feature type="transmembrane region" description="Helical" evidence="12">
    <location>
        <begin position="12"/>
        <end position="37"/>
    </location>
</feature>
<evidence type="ECO:0000256" key="2">
    <source>
        <dbReference type="ARBA" id="ARBA00021549"/>
    </source>
</evidence>
<keyword evidence="7 12" id="KW-1133">Transmembrane helix</keyword>
<keyword evidence="6 12" id="KW-0812">Transmembrane</keyword>